<accession>A0A5H8VBR9</accession>
<organism evidence="2">
    <name type="scientific">Salmonella virchow</name>
    <dbReference type="NCBI Taxonomy" id="48409"/>
    <lineage>
        <taxon>Bacteria</taxon>
        <taxon>Pseudomonadati</taxon>
        <taxon>Pseudomonadota</taxon>
        <taxon>Gammaproteobacteria</taxon>
        <taxon>Enterobacterales</taxon>
        <taxon>Enterobacteriaceae</taxon>
        <taxon>Salmonella</taxon>
    </lineage>
</organism>
<dbReference type="InterPro" id="IPR014996">
    <property type="entry name" value="AcaB"/>
</dbReference>
<dbReference type="AlphaFoldDB" id="A0A5H8VBR9"/>
<reference evidence="3" key="2">
    <citation type="submission" date="2019-01" db="EMBL/GenBank/DDBJ databases">
        <authorList>
            <consortium name="NCBI Pathogen Detection Project"/>
        </authorList>
    </citation>
    <scope>NUCLEOTIDE SEQUENCE</scope>
    <source>
        <strain evidence="3">Sam_633c6f36-1e27-408e-91b2-0c60d1fc8ad3</strain>
    </source>
</reference>
<dbReference type="NCBIfam" id="TIGR03761">
    <property type="entry name" value="ICE_PFL4669"/>
    <property type="match status" value="1"/>
</dbReference>
<dbReference type="Pfam" id="PF08900">
    <property type="entry name" value="AcaB"/>
    <property type="match status" value="1"/>
</dbReference>
<comment type="caution">
    <text evidence="2">The sequence shown here is derived from an EMBL/GenBank/DDBJ whole genome shotgun (WGS) entry which is preliminary data.</text>
</comment>
<dbReference type="EMBL" id="AAHVHS010000037">
    <property type="protein sequence ID" value="ECA7345914.1"/>
    <property type="molecule type" value="Genomic_DNA"/>
</dbReference>
<evidence type="ECO:0000313" key="3">
    <source>
        <dbReference type="EMBL" id="HAE0513260.1"/>
    </source>
</evidence>
<dbReference type="EMBL" id="DAAQRC010000002">
    <property type="protein sequence ID" value="HAE0513260.1"/>
    <property type="molecule type" value="Genomic_DNA"/>
</dbReference>
<proteinExistence type="predicted"/>
<reference evidence="2" key="3">
    <citation type="submission" date="2019-01" db="EMBL/GenBank/DDBJ databases">
        <authorList>
            <person name="Ashton P.M."/>
            <person name="Dallman T."/>
            <person name="Nair S."/>
            <person name="De Pinna E."/>
            <person name="Peters T."/>
            <person name="Grant K."/>
        </authorList>
    </citation>
    <scope>NUCLEOTIDE SEQUENCE</scope>
    <source>
        <strain evidence="2">662868</strain>
    </source>
</reference>
<evidence type="ECO:0000256" key="1">
    <source>
        <dbReference type="SAM" id="MobiDB-lite"/>
    </source>
</evidence>
<evidence type="ECO:0000313" key="2">
    <source>
        <dbReference type="EMBL" id="ECA7345914.1"/>
    </source>
</evidence>
<sequence length="241" mass="27105">MSEEQMKEPASRRVGALTSPVNIELHSRYAIMLWEGRRGTKSKSAEDRRAAKIMSMPEAIKMTGGLYRDSLADNPYADETMWKVENAIVEATDKINAEVRVLEGILRNIPSVITVRDALSRSPVDIGVFSRSPLGYRCVWLLVGYDQLALKTFQAAHLGLISRNRRDELLSSGAHLIRKIYGILQGYRTMAVTRDDIENKTEKAEKAIARYGMPHDDILSGKLRSSFSPPLNRKSRDASRQ</sequence>
<name>A0A5H8VBR9_SALVI</name>
<reference evidence="3" key="1">
    <citation type="journal article" date="2018" name="Genome Biol.">
        <title>SKESA: strategic k-mer extension for scrupulous assemblies.</title>
        <authorList>
            <person name="Souvorov A."/>
            <person name="Agarwala R."/>
            <person name="Lipman D.J."/>
        </authorList>
    </citation>
    <scope>NUCLEOTIDE SEQUENCE</scope>
    <source>
        <strain evidence="3">Sam_633c6f36-1e27-408e-91b2-0c60d1fc8ad3</strain>
    </source>
</reference>
<protein>
    <submittedName>
        <fullName evidence="2">TIGR03761 family integrating conjugative element protein</fullName>
    </submittedName>
</protein>
<gene>
    <name evidence="2" type="ORF">EPH71_23875</name>
    <name evidence="3" type="ORF">G2254_08020</name>
</gene>
<feature type="region of interest" description="Disordered" evidence="1">
    <location>
        <begin position="216"/>
        <end position="241"/>
    </location>
</feature>